<dbReference type="SUPFAM" id="SSF48403">
    <property type="entry name" value="Ankyrin repeat"/>
    <property type="match status" value="1"/>
</dbReference>
<dbReference type="InterPro" id="IPR002110">
    <property type="entry name" value="Ankyrin_rpt"/>
</dbReference>
<keyword evidence="1" id="KW-0677">Repeat</keyword>
<keyword evidence="5" id="KW-1185">Reference proteome</keyword>
<feature type="transmembrane region" description="Helical" evidence="3">
    <location>
        <begin position="468"/>
        <end position="491"/>
    </location>
</feature>
<organism evidence="4 5">
    <name type="scientific">Madurella fahalii</name>
    <dbReference type="NCBI Taxonomy" id="1157608"/>
    <lineage>
        <taxon>Eukaryota</taxon>
        <taxon>Fungi</taxon>
        <taxon>Dikarya</taxon>
        <taxon>Ascomycota</taxon>
        <taxon>Pezizomycotina</taxon>
        <taxon>Sordariomycetes</taxon>
        <taxon>Sordariomycetidae</taxon>
        <taxon>Sordariales</taxon>
        <taxon>Sordariales incertae sedis</taxon>
        <taxon>Madurella</taxon>
    </lineage>
</organism>
<dbReference type="InterPro" id="IPR036770">
    <property type="entry name" value="Ankyrin_rpt-contain_sf"/>
</dbReference>
<dbReference type="EMBL" id="BAAFSV010000001">
    <property type="protein sequence ID" value="GAB1311347.1"/>
    <property type="molecule type" value="Genomic_DNA"/>
</dbReference>
<dbReference type="PANTHER" id="PTHR24166">
    <property type="entry name" value="ROLLING PEBBLES, ISOFORM B"/>
    <property type="match status" value="1"/>
</dbReference>
<keyword evidence="2" id="KW-0040">ANK repeat</keyword>
<protein>
    <submittedName>
        <fullName evidence="4">Ankyrin</fullName>
    </submittedName>
</protein>
<dbReference type="InterPro" id="IPR050889">
    <property type="entry name" value="Dendritic_Spine_Reg/Scaffold"/>
</dbReference>
<gene>
    <name evidence="4" type="ORF">MFIFM68171_01557</name>
</gene>
<dbReference type="Pfam" id="PF00023">
    <property type="entry name" value="Ank"/>
    <property type="match status" value="1"/>
</dbReference>
<dbReference type="Proteomes" id="UP001628179">
    <property type="component" value="Unassembled WGS sequence"/>
</dbReference>
<evidence type="ECO:0000313" key="4">
    <source>
        <dbReference type="EMBL" id="GAB1311347.1"/>
    </source>
</evidence>
<evidence type="ECO:0000256" key="1">
    <source>
        <dbReference type="ARBA" id="ARBA00022737"/>
    </source>
</evidence>
<evidence type="ECO:0000313" key="5">
    <source>
        <dbReference type="Proteomes" id="UP001628179"/>
    </source>
</evidence>
<proteinExistence type="predicted"/>
<name>A0ABQ0G0R0_9PEZI</name>
<evidence type="ECO:0000256" key="2">
    <source>
        <dbReference type="ARBA" id="ARBA00023043"/>
    </source>
</evidence>
<sequence length="524" mass="57087">MADASLHKGSTMAKQAGERVHVDTWPAILGQNPFRNTNDGDDDSVPAYTETDRSSLITWLDTLPALSARLQLPLTQCPPAFYPICSPSSAPRGTVQSAAGYDAGYASDPRLSATEKKALYTTQLHIIRCFFAAIAANNTEAVTLFVSRGLVSPDVPDFAGRTPLIAAVEAGSGAMVCTLAGLGARVDGYGAHGGPPPGAAPRTPLMVAAARGNLALVRLLVEDLGADDAAVAPDGQLALRLAADAAHRHVVDYLPARRGGAWRRWKTHHAAAVRRARRAAGKIYWFFKLLLWYAPKFLLWRVPKEVVVLPAAKACRFCWENKHRFGGWCKRQVQELPGRVGRAARAVWKSAKKMPGEAWAAVKGIPGAVERLVGWLGKVVKRIPGAMKTVCACIWESLKRVGKAVSHVFLRVVSVLHTAMAAVLDFFRTITLKDVWNGVCDVFRAVFATLPRAVWEAARDAAKVTFKVILGLFGLSGKLIITILKVLWYLARYAPRQVGKILVEIWASIAKGYHEIMVWFNPKH</sequence>
<accession>A0ABQ0G0R0</accession>
<keyword evidence="3" id="KW-0472">Membrane</keyword>
<dbReference type="Gene3D" id="1.25.40.20">
    <property type="entry name" value="Ankyrin repeat-containing domain"/>
    <property type="match status" value="1"/>
</dbReference>
<keyword evidence="3" id="KW-1133">Transmembrane helix</keyword>
<dbReference type="PANTHER" id="PTHR24166:SF48">
    <property type="entry name" value="PROTEIN VAPYRIN"/>
    <property type="match status" value="1"/>
</dbReference>
<comment type="caution">
    <text evidence="4">The sequence shown here is derived from an EMBL/GenBank/DDBJ whole genome shotgun (WGS) entry which is preliminary data.</text>
</comment>
<dbReference type="GeneID" id="98172302"/>
<evidence type="ECO:0000256" key="3">
    <source>
        <dbReference type="SAM" id="Phobius"/>
    </source>
</evidence>
<keyword evidence="3" id="KW-0812">Transmembrane</keyword>
<dbReference type="RefSeq" id="XP_070913080.1">
    <property type="nucleotide sequence ID" value="XM_071056979.1"/>
</dbReference>
<reference evidence="4 5" key="1">
    <citation type="submission" date="2024-09" db="EMBL/GenBank/DDBJ databases">
        <title>Itraconazole resistance in Madurella fahalii resulting from another homologue of gene encoding cytochrome P450 14-alpha sterol demethylase (CYP51).</title>
        <authorList>
            <person name="Yoshioka I."/>
            <person name="Fahal A.H."/>
            <person name="Kaneko S."/>
            <person name="Yaguchi T."/>
        </authorList>
    </citation>
    <scope>NUCLEOTIDE SEQUENCE [LARGE SCALE GENOMIC DNA]</scope>
    <source>
        <strain evidence="4 5">IFM 68171</strain>
    </source>
</reference>